<dbReference type="Proteomes" id="UP001642900">
    <property type="component" value="Unassembled WGS sequence"/>
</dbReference>
<dbReference type="SUPFAM" id="SSF51182">
    <property type="entry name" value="RmlC-like cupins"/>
    <property type="match status" value="1"/>
</dbReference>
<dbReference type="RefSeq" id="WP_165023414.1">
    <property type="nucleotide sequence ID" value="NZ_JAAKZF010000002.1"/>
</dbReference>
<evidence type="ECO:0000259" key="4">
    <source>
        <dbReference type="PROSITE" id="PS01124"/>
    </source>
</evidence>
<dbReference type="InterPro" id="IPR009057">
    <property type="entry name" value="Homeodomain-like_sf"/>
</dbReference>
<dbReference type="InterPro" id="IPR011051">
    <property type="entry name" value="RmlC_Cupin_sf"/>
</dbReference>
<dbReference type="Gene3D" id="1.10.10.60">
    <property type="entry name" value="Homeodomain-like"/>
    <property type="match status" value="2"/>
</dbReference>
<accession>A0A6G4W7W3</accession>
<dbReference type="Pfam" id="PF12833">
    <property type="entry name" value="HTH_18"/>
    <property type="match status" value="1"/>
</dbReference>
<gene>
    <name evidence="5" type="ORF">G6N73_03475</name>
</gene>
<evidence type="ECO:0000256" key="1">
    <source>
        <dbReference type="ARBA" id="ARBA00023015"/>
    </source>
</evidence>
<dbReference type="EMBL" id="JAAKZF010000002">
    <property type="protein sequence ID" value="NGO50247.1"/>
    <property type="molecule type" value="Genomic_DNA"/>
</dbReference>
<dbReference type="GO" id="GO:0043565">
    <property type="term" value="F:sequence-specific DNA binding"/>
    <property type="evidence" value="ECO:0007669"/>
    <property type="project" value="InterPro"/>
</dbReference>
<proteinExistence type="predicted"/>
<evidence type="ECO:0000256" key="2">
    <source>
        <dbReference type="ARBA" id="ARBA00023125"/>
    </source>
</evidence>
<dbReference type="CDD" id="cd06976">
    <property type="entry name" value="cupin_MtlR-like_N"/>
    <property type="match status" value="1"/>
</dbReference>
<evidence type="ECO:0000313" key="6">
    <source>
        <dbReference type="Proteomes" id="UP001642900"/>
    </source>
</evidence>
<dbReference type="AlphaFoldDB" id="A0A6G4W7W3"/>
<dbReference type="GO" id="GO:0003700">
    <property type="term" value="F:DNA-binding transcription factor activity"/>
    <property type="evidence" value="ECO:0007669"/>
    <property type="project" value="InterPro"/>
</dbReference>
<organism evidence="5 6">
    <name type="scientific">Allomesorhizobium camelthorni</name>
    <dbReference type="NCBI Taxonomy" id="475069"/>
    <lineage>
        <taxon>Bacteria</taxon>
        <taxon>Pseudomonadati</taxon>
        <taxon>Pseudomonadota</taxon>
        <taxon>Alphaproteobacteria</taxon>
        <taxon>Hyphomicrobiales</taxon>
        <taxon>Phyllobacteriaceae</taxon>
        <taxon>Allomesorhizobium</taxon>
    </lineage>
</organism>
<name>A0A6G4W7W3_9HYPH</name>
<keyword evidence="6" id="KW-1185">Reference proteome</keyword>
<reference evidence="5 6" key="1">
    <citation type="submission" date="2020-02" db="EMBL/GenBank/DDBJ databases">
        <title>Genome sequence of strain CCNWXJ40-4.</title>
        <authorList>
            <person name="Gao J."/>
            <person name="Sun J."/>
        </authorList>
    </citation>
    <scope>NUCLEOTIDE SEQUENCE [LARGE SCALE GENOMIC DNA]</scope>
    <source>
        <strain evidence="5 6">CCNWXJ 40-4</strain>
    </source>
</reference>
<comment type="caution">
    <text evidence="5">The sequence shown here is derived from an EMBL/GenBank/DDBJ whole genome shotgun (WGS) entry which is preliminary data.</text>
</comment>
<evidence type="ECO:0000313" key="5">
    <source>
        <dbReference type="EMBL" id="NGO50247.1"/>
    </source>
</evidence>
<feature type="domain" description="HTH araC/xylS-type" evidence="4">
    <location>
        <begin position="185"/>
        <end position="283"/>
    </location>
</feature>
<sequence length="289" mass="32105">MKPFLEKVQPEPGASWAMLNRRLDAEIPFQWHHHPEFELTLTLNSRGQRFIGDHTAAFGDVDLVLVGPNLPHTWSSSDKIDPDRPHVALVMWFSAQWAATLGDAFVELGHVAAMLERGAAGLSFSPGCAGCVRPAIEDLFTRPPDERLLRLIEVLSVLARDEAGETLASRMVVARPADGDRARIDRVLDHIHLNYASGVSVDDLANIAALSPSGLHRLFHRHMQLSISDYLIRMKIGEACAMLTATAKPVAHIADAVGYNSLANFNRQFKTLKGLTPRLYRQQFQPPRR</sequence>
<dbReference type="PROSITE" id="PS01124">
    <property type="entry name" value="HTH_ARAC_FAMILY_2"/>
    <property type="match status" value="1"/>
</dbReference>
<dbReference type="SMART" id="SM00342">
    <property type="entry name" value="HTH_ARAC"/>
    <property type="match status" value="1"/>
</dbReference>
<evidence type="ECO:0000256" key="3">
    <source>
        <dbReference type="ARBA" id="ARBA00023163"/>
    </source>
</evidence>
<dbReference type="SUPFAM" id="SSF46689">
    <property type="entry name" value="Homeodomain-like"/>
    <property type="match status" value="2"/>
</dbReference>
<dbReference type="PANTHER" id="PTHR43280:SF27">
    <property type="entry name" value="TRANSCRIPTIONAL REGULATOR MTLR"/>
    <property type="match status" value="1"/>
</dbReference>
<keyword evidence="3" id="KW-0804">Transcription</keyword>
<protein>
    <submittedName>
        <fullName evidence="5">Helix-turn-helix transcriptional regulator</fullName>
    </submittedName>
</protein>
<dbReference type="InterPro" id="IPR018060">
    <property type="entry name" value="HTH_AraC"/>
</dbReference>
<keyword evidence="2" id="KW-0238">DNA-binding</keyword>
<keyword evidence="1" id="KW-0805">Transcription regulation</keyword>
<dbReference type="PANTHER" id="PTHR43280">
    <property type="entry name" value="ARAC-FAMILY TRANSCRIPTIONAL REGULATOR"/>
    <property type="match status" value="1"/>
</dbReference>